<dbReference type="AlphaFoldDB" id="A0A060HFQ7"/>
<evidence type="ECO:0000256" key="7">
    <source>
        <dbReference type="ARBA" id="ARBA00045770"/>
    </source>
</evidence>
<keyword evidence="3" id="KW-1277">Toxin-antitoxin system</keyword>
<evidence type="ECO:0000256" key="1">
    <source>
        <dbReference type="ARBA" id="ARBA00005858"/>
    </source>
</evidence>
<dbReference type="HOGENOM" id="CLU_109674_0_1_2"/>
<keyword evidence="4" id="KW-0540">Nuclease</keyword>
<dbReference type="EMBL" id="CP007536">
    <property type="protein sequence ID" value="AIC14215.1"/>
    <property type="molecule type" value="Genomic_DNA"/>
</dbReference>
<dbReference type="Gene3D" id="3.40.50.1010">
    <property type="entry name" value="5'-nuclease"/>
    <property type="match status" value="1"/>
</dbReference>
<dbReference type="InterPro" id="IPR033411">
    <property type="entry name" value="Ribonuclease_PIN"/>
</dbReference>
<dbReference type="GO" id="GO:0005737">
    <property type="term" value="C:cytoplasm"/>
    <property type="evidence" value="ECO:0007669"/>
    <property type="project" value="UniProtKB-ARBA"/>
</dbReference>
<comment type="similarity">
    <text evidence="1">Belongs to the NOB1 family.</text>
</comment>
<dbReference type="Proteomes" id="UP000027093">
    <property type="component" value="Chromosome"/>
</dbReference>
<sequence>MQNLGSKEEEKLALDASAFYAGIVFLSGATRCVTTSAVFDEIKHVKAAALDALVHAGNLQVLDPGRKSIDAVSAAAKKTGDVAKLSAADVSILALALERKAMLASDDYAVANVAATLGVRVVASSGKGIRETRRYIAYCSACGRAFSPEKQECPLCGNRLKRRYKKVTTT</sequence>
<reference evidence="9 10" key="1">
    <citation type="journal article" date="2014" name="Int. J. Syst. Evol. Microbiol.">
        <title>Nitrososphaera viennensis gen. nov., sp. nov., an aerobic and mesophilic, ammonia-oxidizing archaeon from soil and a member of the archaeal phylum Thaumarchaeota.</title>
        <authorList>
            <person name="Stieglmeier M."/>
            <person name="Klingl A."/>
            <person name="Alves R.J."/>
            <person name="Rittmann S.K."/>
            <person name="Melcher M."/>
            <person name="Leisch N."/>
            <person name="Schleper C."/>
        </authorList>
    </citation>
    <scope>NUCLEOTIDE SEQUENCE [LARGE SCALE GENOMIC DNA]</scope>
    <source>
        <strain evidence="9">EN76</strain>
    </source>
</reference>
<evidence type="ECO:0000256" key="4">
    <source>
        <dbReference type="ARBA" id="ARBA00022722"/>
    </source>
</evidence>
<dbReference type="KEGG" id="nvn:NVIE_000320"/>
<dbReference type="GO" id="GO:0030490">
    <property type="term" value="P:maturation of SSU-rRNA"/>
    <property type="evidence" value="ECO:0007669"/>
    <property type="project" value="TreeGrafter"/>
</dbReference>
<keyword evidence="5" id="KW-0479">Metal-binding</keyword>
<dbReference type="STRING" id="926571.NVIE_000320"/>
<proteinExistence type="inferred from homology"/>
<dbReference type="FunFam" id="3.40.50.1010:FF:000020">
    <property type="entry name" value="20S-pre-rRNA D-site endonuclease NOB1"/>
    <property type="match status" value="1"/>
</dbReference>
<feature type="domain" description="Ribonuclease PIN" evidence="8">
    <location>
        <begin position="13"/>
        <end position="98"/>
    </location>
</feature>
<comment type="function">
    <text evidence="7">Toxic component of a type II toxin-antitoxin (TA) system. Processes pre-16S-rRNA at its 3' end (the D-site) to yield the mature 3' end.</text>
</comment>
<evidence type="ECO:0000256" key="3">
    <source>
        <dbReference type="ARBA" id="ARBA00022649"/>
    </source>
</evidence>
<protein>
    <recommendedName>
        <fullName evidence="2">Endoribonuclease Nob1</fullName>
    </recommendedName>
</protein>
<dbReference type="PANTHER" id="PTHR12814">
    <property type="entry name" value="RNA-BINDING PROTEIN NOB1"/>
    <property type="match status" value="1"/>
</dbReference>
<name>A0A060HFQ7_9ARCH</name>
<evidence type="ECO:0000256" key="6">
    <source>
        <dbReference type="ARBA" id="ARBA00022801"/>
    </source>
</evidence>
<dbReference type="GO" id="GO:0046872">
    <property type="term" value="F:metal ion binding"/>
    <property type="evidence" value="ECO:0007669"/>
    <property type="project" value="UniProtKB-KW"/>
</dbReference>
<gene>
    <name evidence="9" type="ORF">NVIE_000320</name>
</gene>
<dbReference type="PANTHER" id="PTHR12814:SF2">
    <property type="entry name" value="RNA-BINDING PROTEIN NOB1"/>
    <property type="match status" value="1"/>
</dbReference>
<dbReference type="Pfam" id="PF17146">
    <property type="entry name" value="PIN_6"/>
    <property type="match status" value="1"/>
</dbReference>
<dbReference type="GO" id="GO:0030688">
    <property type="term" value="C:preribosome, small subunit precursor"/>
    <property type="evidence" value="ECO:0007669"/>
    <property type="project" value="TreeGrafter"/>
</dbReference>
<dbReference type="InterPro" id="IPR039907">
    <property type="entry name" value="NOB1"/>
</dbReference>
<keyword evidence="6" id="KW-0378">Hydrolase</keyword>
<evidence type="ECO:0000256" key="5">
    <source>
        <dbReference type="ARBA" id="ARBA00022723"/>
    </source>
</evidence>
<dbReference type="SUPFAM" id="SSF88723">
    <property type="entry name" value="PIN domain-like"/>
    <property type="match status" value="1"/>
</dbReference>
<keyword evidence="10" id="KW-1185">Reference proteome</keyword>
<accession>A0A060HFQ7</accession>
<evidence type="ECO:0000313" key="9">
    <source>
        <dbReference type="EMBL" id="AIC14215.1"/>
    </source>
</evidence>
<dbReference type="GO" id="GO:0004521">
    <property type="term" value="F:RNA endonuclease activity"/>
    <property type="evidence" value="ECO:0007669"/>
    <property type="project" value="TreeGrafter"/>
</dbReference>
<evidence type="ECO:0000259" key="8">
    <source>
        <dbReference type="Pfam" id="PF17146"/>
    </source>
</evidence>
<evidence type="ECO:0000256" key="2">
    <source>
        <dbReference type="ARBA" id="ARBA00021078"/>
    </source>
</evidence>
<dbReference type="GO" id="GO:0016787">
    <property type="term" value="F:hydrolase activity"/>
    <property type="evidence" value="ECO:0007669"/>
    <property type="project" value="UniProtKB-KW"/>
</dbReference>
<dbReference type="CDD" id="cd09876">
    <property type="entry name" value="PIN_Nob1-like"/>
    <property type="match status" value="1"/>
</dbReference>
<dbReference type="InterPro" id="IPR029060">
    <property type="entry name" value="PIN-like_dom_sf"/>
</dbReference>
<organism evidence="9 10">
    <name type="scientific">Nitrososphaera viennensis EN76</name>
    <dbReference type="NCBI Taxonomy" id="926571"/>
    <lineage>
        <taxon>Archaea</taxon>
        <taxon>Nitrososphaerota</taxon>
        <taxon>Nitrososphaeria</taxon>
        <taxon>Nitrososphaerales</taxon>
        <taxon>Nitrososphaeraceae</taxon>
        <taxon>Nitrososphaera</taxon>
    </lineage>
</organism>
<evidence type="ECO:0000313" key="10">
    <source>
        <dbReference type="Proteomes" id="UP000027093"/>
    </source>
</evidence>